<evidence type="ECO:0000256" key="4">
    <source>
        <dbReference type="SAM" id="SignalP"/>
    </source>
</evidence>
<dbReference type="AlphaFoldDB" id="S4UQ20"/>
<feature type="signal peptide" evidence="4">
    <location>
        <begin position="1"/>
        <end position="21"/>
    </location>
</feature>
<name>S4UQ20_9AGAR</name>
<organism evidence="5">
    <name type="scientific">Crinipellis campanella</name>
    <dbReference type="NCBI Taxonomy" id="34447"/>
    <lineage>
        <taxon>Eukaryota</taxon>
        <taxon>Fungi</taxon>
        <taxon>Dikarya</taxon>
        <taxon>Basidiomycota</taxon>
        <taxon>Agaricomycotina</taxon>
        <taxon>Agaricomycetes</taxon>
        <taxon>Agaricomycetidae</taxon>
        <taxon>Agaricales</taxon>
        <taxon>Marasmiineae</taxon>
        <taxon>Marasmiaceae</taxon>
        <taxon>Crinipellis</taxon>
    </lineage>
</organism>
<reference evidence="5" key="2">
    <citation type="journal article" date="2013" name="Mol. Plant Microbe Interact.">
        <title>Functional diversification of cerato-platanins in Moniliophthora perniciosa as seen by differential expression and protein function specialization.</title>
        <authorList>
            <person name="de O Barsottini M.R."/>
            <person name="de Oliveira J.F."/>
            <person name="Adamoski D."/>
            <person name="Teixeira P.J."/>
            <person name="do Prado P.F."/>
            <person name="Tiezzi H.O."/>
            <person name="Sforca M.L."/>
            <person name="Cassago A."/>
            <person name="Portugal R.V."/>
            <person name="de Oliveira P.S."/>
            <person name="de M Zeri A.C."/>
            <person name="Dias S.M."/>
            <person name="Pereira G.A."/>
            <person name="Ambrosio A.L."/>
        </authorList>
    </citation>
    <scope>NUCLEOTIDE SEQUENCE</scope>
</reference>
<dbReference type="SMR" id="S4UQ20"/>
<evidence type="ECO:0000256" key="1">
    <source>
        <dbReference type="ARBA" id="ARBA00004613"/>
    </source>
</evidence>
<evidence type="ECO:0000313" key="5">
    <source>
        <dbReference type="EMBL" id="AGL40516.1"/>
    </source>
</evidence>
<keyword evidence="4" id="KW-0732">Signal</keyword>
<comment type="similarity">
    <text evidence="2">Belongs to the cerato-platanin family.</text>
</comment>
<dbReference type="InterPro" id="IPR010829">
    <property type="entry name" value="Cerato-platanin"/>
</dbReference>
<dbReference type="Pfam" id="PF07249">
    <property type="entry name" value="Cerato-platanin"/>
    <property type="match status" value="1"/>
</dbReference>
<feature type="chain" id="PRO_5004533535" evidence="4">
    <location>
        <begin position="22"/>
        <end position="140"/>
    </location>
</feature>
<protein>
    <submittedName>
        <fullName evidence="5">Cerato-platanin 3</fullName>
    </submittedName>
</protein>
<dbReference type="Gene3D" id="2.40.40.10">
    <property type="entry name" value="RlpA-like domain"/>
    <property type="match status" value="1"/>
</dbReference>
<dbReference type="SUPFAM" id="SSF50685">
    <property type="entry name" value="Barwin-like endoglucanases"/>
    <property type="match status" value="1"/>
</dbReference>
<reference evidence="5" key="1">
    <citation type="submission" date="2012-07" db="EMBL/GenBank/DDBJ databases">
        <authorList>
            <person name="Barsottini M.R.O."/>
            <person name="Oliveira J.F."/>
            <person name="Teixeira P."/>
            <person name="Pereira G.A.G."/>
            <person name="Ambrosio A.L.B."/>
            <person name="Dias S.M.G."/>
        </authorList>
    </citation>
    <scope>NUCLEOTIDE SEQUENCE</scope>
</reference>
<comment type="subcellular location">
    <subcellularLocation>
        <location evidence="1">Secreted</location>
    </subcellularLocation>
</comment>
<dbReference type="CDD" id="cd22778">
    <property type="entry name" value="DPBB_CEPL-like"/>
    <property type="match status" value="1"/>
</dbReference>
<dbReference type="EMBL" id="JX422039">
    <property type="protein sequence ID" value="AGL40516.1"/>
    <property type="molecule type" value="Genomic_DNA"/>
</dbReference>
<evidence type="ECO:0000256" key="2">
    <source>
        <dbReference type="ARBA" id="ARBA00010421"/>
    </source>
</evidence>
<accession>S4UQ20</accession>
<sequence>MKFTLFTTTAALTLLSTYAAAVQLQYDPAYDNAGESLINAACSDGPNGLMTRGFTTFGSLPNFPHIGAADVITGWNSPNCGTCWQVTYNGKSINILAMDVAGNGFNVAQQAMDELTNGQAVALGNIDVQSVQVDASVCGL</sequence>
<keyword evidence="3" id="KW-0964">Secreted</keyword>
<evidence type="ECO:0000256" key="3">
    <source>
        <dbReference type="ARBA" id="ARBA00022525"/>
    </source>
</evidence>
<dbReference type="InterPro" id="IPR036908">
    <property type="entry name" value="RlpA-like_sf"/>
</dbReference>
<gene>
    <name evidence="5" type="primary">CP3</name>
</gene>
<dbReference type="GO" id="GO:0005576">
    <property type="term" value="C:extracellular region"/>
    <property type="evidence" value="ECO:0007669"/>
    <property type="project" value="UniProtKB-SubCell"/>
</dbReference>
<proteinExistence type="inferred from homology"/>